<accession>A0A9P9L647</accession>
<dbReference type="AlphaFoldDB" id="A0A9P9L647"/>
<organism evidence="3 4">
    <name type="scientific">Fusarium solani</name>
    <name type="common">Filamentous fungus</name>
    <dbReference type="NCBI Taxonomy" id="169388"/>
    <lineage>
        <taxon>Eukaryota</taxon>
        <taxon>Fungi</taxon>
        <taxon>Dikarya</taxon>
        <taxon>Ascomycota</taxon>
        <taxon>Pezizomycotina</taxon>
        <taxon>Sordariomycetes</taxon>
        <taxon>Hypocreomycetidae</taxon>
        <taxon>Hypocreales</taxon>
        <taxon>Nectriaceae</taxon>
        <taxon>Fusarium</taxon>
        <taxon>Fusarium solani species complex</taxon>
    </lineage>
</organism>
<feature type="compositionally biased region" description="Basic residues" evidence="1">
    <location>
        <begin position="23"/>
        <end position="40"/>
    </location>
</feature>
<evidence type="ECO:0000313" key="3">
    <source>
        <dbReference type="EMBL" id="KAH7275535.1"/>
    </source>
</evidence>
<dbReference type="EMBL" id="JAGTJS010000001">
    <property type="protein sequence ID" value="KAH7275535.1"/>
    <property type="molecule type" value="Genomic_DNA"/>
</dbReference>
<evidence type="ECO:0008006" key="5">
    <source>
        <dbReference type="Google" id="ProtNLM"/>
    </source>
</evidence>
<feature type="chain" id="PRO_5040507406" description="Secreted protein" evidence="2">
    <location>
        <begin position="21"/>
        <end position="82"/>
    </location>
</feature>
<gene>
    <name evidence="3" type="ORF">B0J15DRAFT_475235</name>
</gene>
<comment type="caution">
    <text evidence="3">The sequence shown here is derived from an EMBL/GenBank/DDBJ whole genome shotgun (WGS) entry which is preliminary data.</text>
</comment>
<proteinExistence type="predicted"/>
<keyword evidence="2" id="KW-0732">Signal</keyword>
<keyword evidence="4" id="KW-1185">Reference proteome</keyword>
<name>A0A9P9L647_FUSSL</name>
<dbReference type="Proteomes" id="UP000736672">
    <property type="component" value="Unassembled WGS sequence"/>
</dbReference>
<protein>
    <recommendedName>
        <fullName evidence="5">Secreted protein</fullName>
    </recommendedName>
</protein>
<evidence type="ECO:0000256" key="2">
    <source>
        <dbReference type="SAM" id="SignalP"/>
    </source>
</evidence>
<evidence type="ECO:0000256" key="1">
    <source>
        <dbReference type="SAM" id="MobiDB-lite"/>
    </source>
</evidence>
<sequence length="82" mass="9481">MAPAKLTLILIFTAFNCTSSLLKRRHVPPHARPRQKKKSRYQGPLNGPRAPQFIPQNCRPRSWIYEIWSGDEPPKTHLKIPP</sequence>
<reference evidence="3" key="1">
    <citation type="journal article" date="2021" name="Nat. Commun.">
        <title>Genetic determinants of endophytism in the Arabidopsis root mycobiome.</title>
        <authorList>
            <person name="Mesny F."/>
            <person name="Miyauchi S."/>
            <person name="Thiergart T."/>
            <person name="Pickel B."/>
            <person name="Atanasova L."/>
            <person name="Karlsson M."/>
            <person name="Huettel B."/>
            <person name="Barry K.W."/>
            <person name="Haridas S."/>
            <person name="Chen C."/>
            <person name="Bauer D."/>
            <person name="Andreopoulos W."/>
            <person name="Pangilinan J."/>
            <person name="LaButti K."/>
            <person name="Riley R."/>
            <person name="Lipzen A."/>
            <person name="Clum A."/>
            <person name="Drula E."/>
            <person name="Henrissat B."/>
            <person name="Kohler A."/>
            <person name="Grigoriev I.V."/>
            <person name="Martin F.M."/>
            <person name="Hacquard S."/>
        </authorList>
    </citation>
    <scope>NUCLEOTIDE SEQUENCE</scope>
    <source>
        <strain evidence="3">FSSC 5 MPI-SDFR-AT-0091</strain>
    </source>
</reference>
<feature type="region of interest" description="Disordered" evidence="1">
    <location>
        <begin position="23"/>
        <end position="52"/>
    </location>
</feature>
<feature type="signal peptide" evidence="2">
    <location>
        <begin position="1"/>
        <end position="20"/>
    </location>
</feature>
<evidence type="ECO:0000313" key="4">
    <source>
        <dbReference type="Proteomes" id="UP000736672"/>
    </source>
</evidence>